<name>D8QUE9_SELML</name>
<feature type="transmembrane region" description="Helical" evidence="2">
    <location>
        <begin position="6"/>
        <end position="22"/>
    </location>
</feature>
<keyword evidence="4" id="KW-1185">Reference proteome</keyword>
<feature type="region of interest" description="Disordered" evidence="1">
    <location>
        <begin position="45"/>
        <end position="78"/>
    </location>
</feature>
<dbReference type="KEGG" id="smo:SELMODRAFT_404145"/>
<feature type="transmembrane region" description="Helical" evidence="2">
    <location>
        <begin position="122"/>
        <end position="141"/>
    </location>
</feature>
<evidence type="ECO:0000313" key="3">
    <source>
        <dbReference type="EMBL" id="EFJ35860.1"/>
    </source>
</evidence>
<gene>
    <name evidence="3" type="ORF">SELMODRAFT_404145</name>
</gene>
<organism evidence="4">
    <name type="scientific">Selaginella moellendorffii</name>
    <name type="common">Spikemoss</name>
    <dbReference type="NCBI Taxonomy" id="88036"/>
    <lineage>
        <taxon>Eukaryota</taxon>
        <taxon>Viridiplantae</taxon>
        <taxon>Streptophyta</taxon>
        <taxon>Embryophyta</taxon>
        <taxon>Tracheophyta</taxon>
        <taxon>Lycopodiopsida</taxon>
        <taxon>Selaginellales</taxon>
        <taxon>Selaginellaceae</taxon>
        <taxon>Selaginella</taxon>
    </lineage>
</organism>
<feature type="compositionally biased region" description="Basic and acidic residues" evidence="1">
    <location>
        <begin position="45"/>
        <end position="63"/>
    </location>
</feature>
<proteinExistence type="predicted"/>
<evidence type="ECO:0000256" key="1">
    <source>
        <dbReference type="SAM" id="MobiDB-lite"/>
    </source>
</evidence>
<dbReference type="Proteomes" id="UP000001514">
    <property type="component" value="Unassembled WGS sequence"/>
</dbReference>
<protein>
    <submittedName>
        <fullName evidence="3">Uncharacterized protein</fullName>
    </submittedName>
</protein>
<dbReference type="EMBL" id="GL377567">
    <property type="protein sequence ID" value="EFJ35860.1"/>
    <property type="molecule type" value="Genomic_DNA"/>
</dbReference>
<dbReference type="HOGENOM" id="CLU_1380180_0_0_1"/>
<keyword evidence="2" id="KW-0812">Transmembrane</keyword>
<keyword evidence="2" id="KW-0472">Membrane</keyword>
<dbReference type="AlphaFoldDB" id="D8QUE9"/>
<evidence type="ECO:0000313" key="4">
    <source>
        <dbReference type="Proteomes" id="UP000001514"/>
    </source>
</evidence>
<dbReference type="Gramene" id="EFJ35860">
    <property type="protein sequence ID" value="EFJ35860"/>
    <property type="gene ID" value="SELMODRAFT_404145"/>
</dbReference>
<evidence type="ECO:0000256" key="2">
    <source>
        <dbReference type="SAM" id="Phobius"/>
    </source>
</evidence>
<keyword evidence="2" id="KW-1133">Transmembrane helix</keyword>
<reference evidence="3 4" key="1">
    <citation type="journal article" date="2011" name="Science">
        <title>The Selaginella genome identifies genetic changes associated with the evolution of vascular plants.</title>
        <authorList>
            <person name="Banks J.A."/>
            <person name="Nishiyama T."/>
            <person name="Hasebe M."/>
            <person name="Bowman J.L."/>
            <person name="Gribskov M."/>
            <person name="dePamphilis C."/>
            <person name="Albert V.A."/>
            <person name="Aono N."/>
            <person name="Aoyama T."/>
            <person name="Ambrose B.A."/>
            <person name="Ashton N.W."/>
            <person name="Axtell M.J."/>
            <person name="Barker E."/>
            <person name="Barker M.S."/>
            <person name="Bennetzen J.L."/>
            <person name="Bonawitz N.D."/>
            <person name="Chapple C."/>
            <person name="Cheng C."/>
            <person name="Correa L.G."/>
            <person name="Dacre M."/>
            <person name="DeBarry J."/>
            <person name="Dreyer I."/>
            <person name="Elias M."/>
            <person name="Engstrom E.M."/>
            <person name="Estelle M."/>
            <person name="Feng L."/>
            <person name="Finet C."/>
            <person name="Floyd S.K."/>
            <person name="Frommer W.B."/>
            <person name="Fujita T."/>
            <person name="Gramzow L."/>
            <person name="Gutensohn M."/>
            <person name="Harholt J."/>
            <person name="Hattori M."/>
            <person name="Heyl A."/>
            <person name="Hirai T."/>
            <person name="Hiwatashi Y."/>
            <person name="Ishikawa M."/>
            <person name="Iwata M."/>
            <person name="Karol K.G."/>
            <person name="Koehler B."/>
            <person name="Kolukisaoglu U."/>
            <person name="Kubo M."/>
            <person name="Kurata T."/>
            <person name="Lalonde S."/>
            <person name="Li K."/>
            <person name="Li Y."/>
            <person name="Litt A."/>
            <person name="Lyons E."/>
            <person name="Manning G."/>
            <person name="Maruyama T."/>
            <person name="Michael T.P."/>
            <person name="Mikami K."/>
            <person name="Miyazaki S."/>
            <person name="Morinaga S."/>
            <person name="Murata T."/>
            <person name="Mueller-Roeber B."/>
            <person name="Nelson D.R."/>
            <person name="Obara M."/>
            <person name="Oguri Y."/>
            <person name="Olmstead R.G."/>
            <person name="Onodera N."/>
            <person name="Petersen B.L."/>
            <person name="Pils B."/>
            <person name="Prigge M."/>
            <person name="Rensing S.A."/>
            <person name="Riano-Pachon D.M."/>
            <person name="Roberts A.W."/>
            <person name="Sato Y."/>
            <person name="Scheller H.V."/>
            <person name="Schulz B."/>
            <person name="Schulz C."/>
            <person name="Shakirov E.V."/>
            <person name="Shibagaki N."/>
            <person name="Shinohara N."/>
            <person name="Shippen D.E."/>
            <person name="Soerensen I."/>
            <person name="Sotooka R."/>
            <person name="Sugimoto N."/>
            <person name="Sugita M."/>
            <person name="Sumikawa N."/>
            <person name="Tanurdzic M."/>
            <person name="Theissen G."/>
            <person name="Ulvskov P."/>
            <person name="Wakazuki S."/>
            <person name="Weng J.K."/>
            <person name="Willats W.W."/>
            <person name="Wipf D."/>
            <person name="Wolf P.G."/>
            <person name="Yang L."/>
            <person name="Zimmer A.D."/>
            <person name="Zhu Q."/>
            <person name="Mitros T."/>
            <person name="Hellsten U."/>
            <person name="Loque D."/>
            <person name="Otillar R."/>
            <person name="Salamov A."/>
            <person name="Schmutz J."/>
            <person name="Shapiro H."/>
            <person name="Lindquist E."/>
            <person name="Lucas S."/>
            <person name="Rokhsar D."/>
            <person name="Grigoriev I.V."/>
        </authorList>
    </citation>
    <scope>NUCLEOTIDE SEQUENCE [LARGE SCALE GENOMIC DNA]</scope>
</reference>
<sequence>MEGRKGYIFGLGLVWILGIGLGKGGRMLIEADVYEDYILCDKQRARSDGGDDGRDRGDDDRASQESCVVDPPPPVPAPVIPEKKEAVEEESQSAAKIIDSSAALRWMQELGRDYKAYRLQSLGFLVLSTVLFAALLAIVVWQHNQILVLKERVEYLSQAAYIQETPITISRPRCTTLFPSSLCETSKELLGRLRSRLINEFA</sequence>
<dbReference type="InParanoid" id="D8QUE9"/>
<accession>D8QUE9</accession>